<keyword evidence="1" id="KW-1133">Transmembrane helix</keyword>
<keyword evidence="1" id="KW-0812">Transmembrane</keyword>
<proteinExistence type="predicted"/>
<dbReference type="RefSeq" id="WP_262682587.1">
    <property type="nucleotide sequence ID" value="NZ_JAOQIO010000007.1"/>
</dbReference>
<keyword evidence="3" id="KW-1185">Reference proteome</keyword>
<protein>
    <recommendedName>
        <fullName evidence="4">DUF4179 domain-containing protein</fullName>
    </recommendedName>
</protein>
<evidence type="ECO:0008006" key="4">
    <source>
        <dbReference type="Google" id="ProtNLM"/>
    </source>
</evidence>
<evidence type="ECO:0000313" key="3">
    <source>
        <dbReference type="Proteomes" id="UP001652445"/>
    </source>
</evidence>
<dbReference type="Proteomes" id="UP001652445">
    <property type="component" value="Unassembled WGS sequence"/>
</dbReference>
<name>A0ABT2U8R8_9BACL</name>
<keyword evidence="1" id="KW-0472">Membrane</keyword>
<comment type="caution">
    <text evidence="2">The sequence shown here is derived from an EMBL/GenBank/DDBJ whole genome shotgun (WGS) entry which is preliminary data.</text>
</comment>
<reference evidence="2 3" key="1">
    <citation type="submission" date="2022-09" db="EMBL/GenBank/DDBJ databases">
        <authorList>
            <person name="Han X.L."/>
            <person name="Wang Q."/>
            <person name="Lu T."/>
        </authorList>
    </citation>
    <scope>NUCLEOTIDE SEQUENCE [LARGE SCALE GENOMIC DNA]</scope>
    <source>
        <strain evidence="2 3">WQ 127069</strain>
    </source>
</reference>
<sequence length="719" mass="77568">MYRDWLRDTKITYIARLALIAAVIIGMALFAWTNLIVYAGKEGVLISNSVYFTLEDVAISKGLDTQIMSFNIQLNNDSDSVVDYNHYGIKVASQAGGSYYARMTKTTDGLVAVHSTTSYNYVTTIPIAVETSQLQVTVFERSGGKLLDVGSLSVASAQSFGEQPGQLLLNLADVDTSLTTSSYVTVQVLKAITVPQDGKWTLLVDALLTPTGSESITLPTGLKYLLHDEQDKILVFTANAINGNSINAGQTKHVLLTVELDTIPNVDKMVLELANNNLGTISFGKLSLISLSQVAKMGEKIPYLIQGREGLNLELQKAEEQLISNKKGVLITTVLHNGSKSALQTPTLTGTMISDQAALSIATDTIISPDAYIAQGKSGIYKFFVLLPEGIAAEQLKFVTGTSNTASGKTTGAAVTSATKDNSLSVSTANITSTVPIALVSLQDGITTATNLDSIASYTLGQAFTFDSGSKLIDPELEMSVVELNGYTNADNGYQSVIAKFKFLNKSNETLALPTFDTTLTDASGTSFPGTRETTSLTQLIPNAAYVYSYSYMLPPTATGAFKLSILDTSNFTQVKLPIADYKVTMNQTGEDDPNAISKVLSFYPYTVNIENWELSSVYSSNAYSYKLKLSLDIQKVAEVIVDNTIATMEFELVDGRDRILGSNNQTLQGKGKLINGAQTVTFTDIKSEQLDYPLTLRIYENITTSAGVAKRLMATFKQ</sequence>
<organism evidence="2 3">
    <name type="scientific">Paenibacillus baimaensis</name>
    <dbReference type="NCBI Taxonomy" id="2982185"/>
    <lineage>
        <taxon>Bacteria</taxon>
        <taxon>Bacillati</taxon>
        <taxon>Bacillota</taxon>
        <taxon>Bacilli</taxon>
        <taxon>Bacillales</taxon>
        <taxon>Paenibacillaceae</taxon>
        <taxon>Paenibacillus</taxon>
    </lineage>
</organism>
<feature type="transmembrane region" description="Helical" evidence="1">
    <location>
        <begin position="12"/>
        <end position="32"/>
    </location>
</feature>
<evidence type="ECO:0000256" key="1">
    <source>
        <dbReference type="SAM" id="Phobius"/>
    </source>
</evidence>
<dbReference type="EMBL" id="JAOQIO010000007">
    <property type="protein sequence ID" value="MCU6791024.1"/>
    <property type="molecule type" value="Genomic_DNA"/>
</dbReference>
<evidence type="ECO:0000313" key="2">
    <source>
        <dbReference type="EMBL" id="MCU6791024.1"/>
    </source>
</evidence>
<gene>
    <name evidence="2" type="ORF">OB236_02670</name>
</gene>
<accession>A0ABT2U8R8</accession>